<evidence type="ECO:0000256" key="1">
    <source>
        <dbReference type="ARBA" id="ARBA00004651"/>
    </source>
</evidence>
<protein>
    <recommendedName>
        <fullName evidence="8">Major facilitator superfamily (MFS) profile domain-containing protein</fullName>
    </recommendedName>
</protein>
<dbReference type="AlphaFoldDB" id="A0A1I0XX38"/>
<dbReference type="Proteomes" id="UP000243799">
    <property type="component" value="Unassembled WGS sequence"/>
</dbReference>
<evidence type="ECO:0000256" key="6">
    <source>
        <dbReference type="ARBA" id="ARBA00023136"/>
    </source>
</evidence>
<evidence type="ECO:0000313" key="10">
    <source>
        <dbReference type="Proteomes" id="UP000243799"/>
    </source>
</evidence>
<evidence type="ECO:0000256" key="4">
    <source>
        <dbReference type="ARBA" id="ARBA00022692"/>
    </source>
</evidence>
<evidence type="ECO:0000256" key="2">
    <source>
        <dbReference type="ARBA" id="ARBA00022448"/>
    </source>
</evidence>
<dbReference type="GO" id="GO:0005886">
    <property type="term" value="C:plasma membrane"/>
    <property type="evidence" value="ECO:0007669"/>
    <property type="project" value="UniProtKB-SubCell"/>
</dbReference>
<dbReference type="GO" id="GO:0022857">
    <property type="term" value="F:transmembrane transporter activity"/>
    <property type="evidence" value="ECO:0007669"/>
    <property type="project" value="InterPro"/>
</dbReference>
<accession>A0A1I0XX38</accession>
<dbReference type="SUPFAM" id="SSF103473">
    <property type="entry name" value="MFS general substrate transporter"/>
    <property type="match status" value="1"/>
</dbReference>
<keyword evidence="2" id="KW-0813">Transport</keyword>
<sequence length="112" mass="11607">MVSAATGPWRGRWGLLTVLAACQFVLVLDMTLVNLALAPIATELGAARGALTGVVNAYTVAFGGLLLLGGRWGDVFGLARTCLAGLVVFGICRRSAPADGSHDATVRPQRRA</sequence>
<dbReference type="EMBL" id="FOKG01000004">
    <property type="protein sequence ID" value="SFB04513.1"/>
    <property type="molecule type" value="Genomic_DNA"/>
</dbReference>
<dbReference type="PANTHER" id="PTHR42718:SF46">
    <property type="entry name" value="BLR6921 PROTEIN"/>
    <property type="match status" value="1"/>
</dbReference>
<name>A0A1I0XX38_9PSEU</name>
<dbReference type="Gene3D" id="1.20.1720.10">
    <property type="entry name" value="Multidrug resistance protein D"/>
    <property type="match status" value="1"/>
</dbReference>
<dbReference type="PROSITE" id="PS50850">
    <property type="entry name" value="MFS"/>
    <property type="match status" value="1"/>
</dbReference>
<dbReference type="InterPro" id="IPR020846">
    <property type="entry name" value="MFS_dom"/>
</dbReference>
<feature type="domain" description="Major facilitator superfamily (MFS) profile" evidence="8">
    <location>
        <begin position="15"/>
        <end position="112"/>
    </location>
</feature>
<dbReference type="STRING" id="490629.SAMN05216266_1044"/>
<evidence type="ECO:0000256" key="3">
    <source>
        <dbReference type="ARBA" id="ARBA00022475"/>
    </source>
</evidence>
<keyword evidence="10" id="KW-1185">Reference proteome</keyword>
<organism evidence="9 10">
    <name type="scientific">Amycolatopsis marina</name>
    <dbReference type="NCBI Taxonomy" id="490629"/>
    <lineage>
        <taxon>Bacteria</taxon>
        <taxon>Bacillati</taxon>
        <taxon>Actinomycetota</taxon>
        <taxon>Actinomycetes</taxon>
        <taxon>Pseudonocardiales</taxon>
        <taxon>Pseudonocardiaceae</taxon>
        <taxon>Amycolatopsis</taxon>
    </lineage>
</organism>
<evidence type="ECO:0000256" key="5">
    <source>
        <dbReference type="ARBA" id="ARBA00022989"/>
    </source>
</evidence>
<evidence type="ECO:0000313" key="9">
    <source>
        <dbReference type="EMBL" id="SFB04513.1"/>
    </source>
</evidence>
<proteinExistence type="predicted"/>
<feature type="transmembrane region" description="Helical" evidence="7">
    <location>
        <begin position="49"/>
        <end position="69"/>
    </location>
</feature>
<keyword evidence="4 7" id="KW-0812">Transmembrane</keyword>
<keyword evidence="3" id="KW-1003">Cell membrane</keyword>
<evidence type="ECO:0000259" key="8">
    <source>
        <dbReference type="PROSITE" id="PS50850"/>
    </source>
</evidence>
<comment type="subcellular location">
    <subcellularLocation>
        <location evidence="1">Cell membrane</location>
        <topology evidence="1">Multi-pass membrane protein</topology>
    </subcellularLocation>
</comment>
<feature type="transmembrane region" description="Helical" evidence="7">
    <location>
        <begin position="13"/>
        <end position="37"/>
    </location>
</feature>
<dbReference type="InterPro" id="IPR036259">
    <property type="entry name" value="MFS_trans_sf"/>
</dbReference>
<keyword evidence="5 7" id="KW-1133">Transmembrane helix</keyword>
<evidence type="ECO:0000256" key="7">
    <source>
        <dbReference type="SAM" id="Phobius"/>
    </source>
</evidence>
<gene>
    <name evidence="9" type="ORF">SAMN05216266_1044</name>
</gene>
<reference evidence="10" key="1">
    <citation type="submission" date="2016-10" db="EMBL/GenBank/DDBJ databases">
        <authorList>
            <person name="Varghese N."/>
            <person name="Submissions S."/>
        </authorList>
    </citation>
    <scope>NUCLEOTIDE SEQUENCE [LARGE SCALE GENOMIC DNA]</scope>
    <source>
        <strain evidence="10">CGMCC 4.3568</strain>
    </source>
</reference>
<dbReference type="PANTHER" id="PTHR42718">
    <property type="entry name" value="MAJOR FACILITATOR SUPERFAMILY MULTIDRUG TRANSPORTER MFSC"/>
    <property type="match status" value="1"/>
</dbReference>
<keyword evidence="6 7" id="KW-0472">Membrane</keyword>